<dbReference type="InterPro" id="IPR029047">
    <property type="entry name" value="HSP70_peptide-bd_sf"/>
</dbReference>
<sequence>MSTTMNADKSVARGAALQSAILSPCFKVLPYEIQEAQPFPIKIAWDKETASPTQQGVEVEEDTETETVPGPNDIVMFNRGLNFPIVRVVTLRRAGKFIITAGYDESATQYDLPVDASKDIATFHVTAPLGEEKKVRVNVKQDIYGIITLSSAQMVEELEEEEDPPKEEGENKEDEVEEKKAKEDLS</sequence>
<dbReference type="Gene3D" id="2.60.34.10">
    <property type="entry name" value="Substrate Binding Domain Of DNAk, Chain A, domain 1"/>
    <property type="match status" value="1"/>
</dbReference>
<evidence type="ECO:0000256" key="1">
    <source>
        <dbReference type="ARBA" id="ARBA00022741"/>
    </source>
</evidence>
<feature type="region of interest" description="Disordered" evidence="3">
    <location>
        <begin position="52"/>
        <end position="71"/>
    </location>
</feature>
<name>A0A7S2WF05_9STRA</name>
<dbReference type="GO" id="GO:0140662">
    <property type="term" value="F:ATP-dependent protein folding chaperone"/>
    <property type="evidence" value="ECO:0007669"/>
    <property type="project" value="InterPro"/>
</dbReference>
<dbReference type="InterPro" id="IPR013126">
    <property type="entry name" value="Hsp_70_fam"/>
</dbReference>
<protein>
    <submittedName>
        <fullName evidence="4">Uncharacterized protein</fullName>
    </submittedName>
</protein>
<dbReference type="GO" id="GO:0005524">
    <property type="term" value="F:ATP binding"/>
    <property type="evidence" value="ECO:0007669"/>
    <property type="project" value="UniProtKB-KW"/>
</dbReference>
<dbReference type="GO" id="GO:0005829">
    <property type="term" value="C:cytosol"/>
    <property type="evidence" value="ECO:0007669"/>
    <property type="project" value="TreeGrafter"/>
</dbReference>
<feature type="region of interest" description="Disordered" evidence="3">
    <location>
        <begin position="155"/>
        <end position="186"/>
    </location>
</feature>
<dbReference type="AlphaFoldDB" id="A0A7S2WF05"/>
<evidence type="ECO:0000256" key="2">
    <source>
        <dbReference type="ARBA" id="ARBA00022840"/>
    </source>
</evidence>
<gene>
    <name evidence="4" type="ORF">EANT1437_LOCUS10690</name>
</gene>
<feature type="compositionally biased region" description="Basic and acidic residues" evidence="3">
    <location>
        <begin position="177"/>
        <end position="186"/>
    </location>
</feature>
<dbReference type="PANTHER" id="PTHR45639">
    <property type="entry name" value="HSC70CB, ISOFORM G-RELATED"/>
    <property type="match status" value="1"/>
</dbReference>
<dbReference type="EMBL" id="HBHI01020815">
    <property type="protein sequence ID" value="CAD9684751.1"/>
    <property type="molecule type" value="Transcribed_RNA"/>
</dbReference>
<dbReference type="PANTHER" id="PTHR45639:SF4">
    <property type="entry name" value="HSC70CB, ISOFORM G"/>
    <property type="match status" value="1"/>
</dbReference>
<feature type="compositionally biased region" description="Acidic residues" evidence="3">
    <location>
        <begin position="156"/>
        <end position="176"/>
    </location>
</feature>
<keyword evidence="1" id="KW-0547">Nucleotide-binding</keyword>
<dbReference type="GO" id="GO:0005634">
    <property type="term" value="C:nucleus"/>
    <property type="evidence" value="ECO:0007669"/>
    <property type="project" value="TreeGrafter"/>
</dbReference>
<evidence type="ECO:0000313" key="4">
    <source>
        <dbReference type="EMBL" id="CAD9684751.1"/>
    </source>
</evidence>
<proteinExistence type="predicted"/>
<organism evidence="4">
    <name type="scientific">Eucampia antarctica</name>
    <dbReference type="NCBI Taxonomy" id="49252"/>
    <lineage>
        <taxon>Eukaryota</taxon>
        <taxon>Sar</taxon>
        <taxon>Stramenopiles</taxon>
        <taxon>Ochrophyta</taxon>
        <taxon>Bacillariophyta</taxon>
        <taxon>Mediophyceae</taxon>
        <taxon>Biddulphiophycidae</taxon>
        <taxon>Hemiaulales</taxon>
        <taxon>Hemiaulaceae</taxon>
        <taxon>Eucampia</taxon>
    </lineage>
</organism>
<keyword evidence="2" id="KW-0067">ATP-binding</keyword>
<dbReference type="Pfam" id="PF00012">
    <property type="entry name" value="HSP70"/>
    <property type="match status" value="1"/>
</dbReference>
<accession>A0A7S2WF05</accession>
<reference evidence="4" key="1">
    <citation type="submission" date="2021-01" db="EMBL/GenBank/DDBJ databases">
        <authorList>
            <person name="Corre E."/>
            <person name="Pelletier E."/>
            <person name="Niang G."/>
            <person name="Scheremetjew M."/>
            <person name="Finn R."/>
            <person name="Kale V."/>
            <person name="Holt S."/>
            <person name="Cochrane G."/>
            <person name="Meng A."/>
            <person name="Brown T."/>
            <person name="Cohen L."/>
        </authorList>
    </citation>
    <scope>NUCLEOTIDE SEQUENCE</scope>
    <source>
        <strain evidence="4">CCMP1452</strain>
    </source>
</reference>
<evidence type="ECO:0000256" key="3">
    <source>
        <dbReference type="SAM" id="MobiDB-lite"/>
    </source>
</evidence>